<dbReference type="PRINTS" id="PR00080">
    <property type="entry name" value="SDRFAMILY"/>
</dbReference>
<proteinExistence type="inferred from homology"/>
<dbReference type="GO" id="GO:0008206">
    <property type="term" value="P:bile acid metabolic process"/>
    <property type="evidence" value="ECO:0007669"/>
    <property type="project" value="UniProtKB-ARBA"/>
</dbReference>
<evidence type="ECO:0000256" key="3">
    <source>
        <dbReference type="SAM" id="MobiDB-lite"/>
    </source>
</evidence>
<reference evidence="4 5" key="1">
    <citation type="journal article" date="2017" name="Int. J. Syst. Evol. Microbiol.">
        <title>Jeotgalibaca porci sp. nov. and Jeotgalibaca arthritidis sp. nov., isolated from pigs, and emended description of the genus Jeotgalibaca.</title>
        <authorList>
            <person name="Zamora L."/>
            <person name="Perez-Sancho M."/>
            <person name="Dominguez L."/>
            <person name="Fernandez-Garayzabal J.F."/>
            <person name="Vela A.I."/>
        </authorList>
    </citation>
    <scope>NUCLEOTIDE SEQUENCE [LARGE SCALE GENOMIC DNA]</scope>
    <source>
        <strain evidence="4 5">CCUG 69148</strain>
    </source>
</reference>
<dbReference type="InterPro" id="IPR002347">
    <property type="entry name" value="SDR_fam"/>
</dbReference>
<dbReference type="PRINTS" id="PR00081">
    <property type="entry name" value="GDHRDH"/>
</dbReference>
<accession>A0A6G7WI63</accession>
<evidence type="ECO:0000256" key="1">
    <source>
        <dbReference type="ARBA" id="ARBA00006484"/>
    </source>
</evidence>
<evidence type="ECO:0000256" key="2">
    <source>
        <dbReference type="ARBA" id="ARBA00023002"/>
    </source>
</evidence>
<dbReference type="FunFam" id="3.40.50.720:FF:000084">
    <property type="entry name" value="Short-chain dehydrogenase reductase"/>
    <property type="match status" value="1"/>
</dbReference>
<dbReference type="RefSeq" id="WP_166063014.1">
    <property type="nucleotide sequence ID" value="NZ_CP049889.1"/>
</dbReference>
<gene>
    <name evidence="4" type="ORF">G7058_07910</name>
</gene>
<name>A0A6G7WI63_9LACT</name>
<dbReference type="EMBL" id="CP049889">
    <property type="protein sequence ID" value="QIK51953.1"/>
    <property type="molecule type" value="Genomic_DNA"/>
</dbReference>
<dbReference type="SUPFAM" id="SSF51735">
    <property type="entry name" value="NAD(P)-binding Rossmann-fold domains"/>
    <property type="match status" value="1"/>
</dbReference>
<protein>
    <submittedName>
        <fullName evidence="4">Glucose 1-dehydrogenase</fullName>
        <ecNumber evidence="4">1.1.1.47</ecNumber>
    </submittedName>
</protein>
<dbReference type="NCBIfam" id="NF005559">
    <property type="entry name" value="PRK07231.1"/>
    <property type="match status" value="1"/>
</dbReference>
<dbReference type="Proteomes" id="UP000501830">
    <property type="component" value="Chromosome"/>
</dbReference>
<dbReference type="EC" id="1.1.1.47" evidence="4"/>
<sequence>MTEKENDIFETEEPKQGYMTSDEIDADETEEQIDNHNYKSANKLNDKVAIITGADSGIGGAVAVAFAKEGANLVLTDLENGEDAAKVRELCKKYGSEVVWLTGDVGEENFAQEVVDATVGAFGKVDILVNNAAQQLVHDSILDISASQLERTFRTNVFALFYFVKAALPHFAEGGSIINTTSVTAYRGSPNLLDYSSTKGAMVTFTRSLAQNKEFLDKKIRVNAIAPGPIWTPLIPATTGGTKEEHGSGQPLGRGGEAYECAPAYVYLASEDSSYVTGQTIHINGGEIVNG</sequence>
<evidence type="ECO:0000313" key="5">
    <source>
        <dbReference type="Proteomes" id="UP000501830"/>
    </source>
</evidence>
<feature type="region of interest" description="Disordered" evidence="3">
    <location>
        <begin position="1"/>
        <end position="26"/>
    </location>
</feature>
<dbReference type="Pfam" id="PF13561">
    <property type="entry name" value="adh_short_C2"/>
    <property type="match status" value="1"/>
</dbReference>
<dbReference type="AlphaFoldDB" id="A0A6G7WI63"/>
<dbReference type="InterPro" id="IPR036291">
    <property type="entry name" value="NAD(P)-bd_dom_sf"/>
</dbReference>
<dbReference type="GO" id="GO:0047936">
    <property type="term" value="F:glucose 1-dehydrogenase [NAD(P)+] activity"/>
    <property type="evidence" value="ECO:0007669"/>
    <property type="project" value="UniProtKB-EC"/>
</dbReference>
<dbReference type="PANTHER" id="PTHR48107:SF16">
    <property type="entry name" value="NADPH-DEPENDENT ALDEHYDE REDUCTASE 1, CHLOROPLASTIC"/>
    <property type="match status" value="1"/>
</dbReference>
<dbReference type="InterPro" id="IPR020904">
    <property type="entry name" value="Sc_DH/Rdtase_CS"/>
</dbReference>
<feature type="compositionally biased region" description="Basic and acidic residues" evidence="3">
    <location>
        <begin position="1"/>
        <end position="15"/>
    </location>
</feature>
<dbReference type="KEGG" id="jpo:G7058_07910"/>
<dbReference type="GeneID" id="94553204"/>
<dbReference type="PANTHER" id="PTHR48107">
    <property type="entry name" value="NADPH-DEPENDENT ALDEHYDE REDUCTASE-LIKE PROTEIN, CHLOROPLASTIC-RELATED"/>
    <property type="match status" value="1"/>
</dbReference>
<keyword evidence="5" id="KW-1185">Reference proteome</keyword>
<dbReference type="Gene3D" id="3.40.50.720">
    <property type="entry name" value="NAD(P)-binding Rossmann-like Domain"/>
    <property type="match status" value="1"/>
</dbReference>
<dbReference type="PROSITE" id="PS00061">
    <property type="entry name" value="ADH_SHORT"/>
    <property type="match status" value="1"/>
</dbReference>
<keyword evidence="2 4" id="KW-0560">Oxidoreductase</keyword>
<organism evidence="4 5">
    <name type="scientific">Jeotgalibaca porci</name>
    <dbReference type="NCBI Taxonomy" id="1868793"/>
    <lineage>
        <taxon>Bacteria</taxon>
        <taxon>Bacillati</taxon>
        <taxon>Bacillota</taxon>
        <taxon>Bacilli</taxon>
        <taxon>Lactobacillales</taxon>
        <taxon>Carnobacteriaceae</taxon>
        <taxon>Jeotgalibaca</taxon>
    </lineage>
</organism>
<evidence type="ECO:0000313" key="4">
    <source>
        <dbReference type="EMBL" id="QIK51953.1"/>
    </source>
</evidence>
<comment type="similarity">
    <text evidence="1">Belongs to the short-chain dehydrogenases/reductases (SDR) family.</text>
</comment>